<keyword evidence="10" id="KW-1185">Reference proteome</keyword>
<protein>
    <recommendedName>
        <fullName evidence="8">SH3b domain-containing protein</fullName>
    </recommendedName>
</protein>
<dbReference type="KEGG" id="hhc:M911_12770"/>
<keyword evidence="3" id="KW-0732">Signal</keyword>
<dbReference type="HOGENOM" id="CLU_094106_1_1_6"/>
<organism evidence="9 10">
    <name type="scientific">Ectothiorhodospira haloalkaliphila</name>
    <dbReference type="NCBI Taxonomy" id="421628"/>
    <lineage>
        <taxon>Bacteria</taxon>
        <taxon>Pseudomonadati</taxon>
        <taxon>Pseudomonadota</taxon>
        <taxon>Gammaproteobacteria</taxon>
        <taxon>Chromatiales</taxon>
        <taxon>Ectothiorhodospiraceae</taxon>
        <taxon>Ectothiorhodospira</taxon>
    </lineage>
</organism>
<keyword evidence="5 7" id="KW-0472">Membrane</keyword>
<gene>
    <name evidence="9" type="ORF">M911_12770</name>
</gene>
<reference evidence="10" key="2">
    <citation type="submission" date="2014-02" db="EMBL/GenBank/DDBJ databases">
        <title>Draft Genome Sequence of extremely halophilic bacteria Halorhodospira halochloris.</title>
        <authorList>
            <person name="Singh K.S."/>
        </authorList>
    </citation>
    <scope>NUCLEOTIDE SEQUENCE [LARGE SCALE GENOMIC DNA]</scope>
    <source>
        <strain evidence="10">A</strain>
    </source>
</reference>
<sequence length="234" mass="26184">MQKDDSVKRALLAGSVCAVALSITLVALPPAFAQSTAYITDDLQVDVRRGQSLQHRILTFLSSGTPVTVLEEDGDYTRIRTSGGTEGWVLSRYLMDRPHAREQLADARERVQSLAAERDQLAADLEAARTQGARESERADELMDRVSELEAELEHLQDMAADPLQTARENEELRQSLSQEQQRVSDLLDENRALRGDERLNWFLYGGGVAIGSLILGILLTRVRLRRRQSGWID</sequence>
<dbReference type="GO" id="GO:0016020">
    <property type="term" value="C:membrane"/>
    <property type="evidence" value="ECO:0007669"/>
    <property type="project" value="UniProtKB-SubCell"/>
</dbReference>
<dbReference type="Proteomes" id="UP000019442">
    <property type="component" value="Chromosome"/>
</dbReference>
<dbReference type="EMBL" id="CP007268">
    <property type="protein sequence ID" value="AHK79882.1"/>
    <property type="molecule type" value="Genomic_DNA"/>
</dbReference>
<name>W8KS87_9GAMM</name>
<comment type="subcellular location">
    <subcellularLocation>
        <location evidence="1">Membrane</location>
        <topology evidence="1">Single-pass membrane protein</topology>
    </subcellularLocation>
</comment>
<dbReference type="Pfam" id="PF08239">
    <property type="entry name" value="SH3_3"/>
    <property type="match status" value="1"/>
</dbReference>
<evidence type="ECO:0000256" key="4">
    <source>
        <dbReference type="ARBA" id="ARBA00022989"/>
    </source>
</evidence>
<proteinExistence type="predicted"/>
<evidence type="ECO:0000259" key="8">
    <source>
        <dbReference type="PROSITE" id="PS51781"/>
    </source>
</evidence>
<dbReference type="Gene3D" id="2.30.30.40">
    <property type="entry name" value="SH3 Domains"/>
    <property type="match status" value="1"/>
</dbReference>
<accession>W8KS87</accession>
<dbReference type="AlphaFoldDB" id="W8KS87"/>
<evidence type="ECO:0000256" key="5">
    <source>
        <dbReference type="ARBA" id="ARBA00023136"/>
    </source>
</evidence>
<evidence type="ECO:0000256" key="3">
    <source>
        <dbReference type="ARBA" id="ARBA00022729"/>
    </source>
</evidence>
<dbReference type="PROSITE" id="PS51781">
    <property type="entry name" value="SH3B"/>
    <property type="match status" value="1"/>
</dbReference>
<evidence type="ECO:0000256" key="2">
    <source>
        <dbReference type="ARBA" id="ARBA00022692"/>
    </source>
</evidence>
<dbReference type="SMART" id="SM00287">
    <property type="entry name" value="SH3b"/>
    <property type="match status" value="1"/>
</dbReference>
<feature type="coiled-coil region" evidence="6">
    <location>
        <begin position="97"/>
        <end position="197"/>
    </location>
</feature>
<feature type="domain" description="SH3b" evidence="8">
    <location>
        <begin position="34"/>
        <end position="98"/>
    </location>
</feature>
<keyword evidence="6" id="KW-0175">Coiled coil</keyword>
<evidence type="ECO:0000256" key="6">
    <source>
        <dbReference type="SAM" id="Coils"/>
    </source>
</evidence>
<reference evidence="9 10" key="1">
    <citation type="journal article" date="2014" name="J Genomics">
        <title>Draft Genome Sequence of the Extremely Halophilic Phototrophic Purple Sulfur Bacterium Halorhodospira halochloris.</title>
        <authorList>
            <person name="Singh K.S."/>
            <person name="Kirksey J."/>
            <person name="Hoff W.D."/>
            <person name="Deole R."/>
        </authorList>
    </citation>
    <scope>NUCLEOTIDE SEQUENCE [LARGE SCALE GENOMIC DNA]</scope>
    <source>
        <strain evidence="9 10">A</strain>
    </source>
</reference>
<keyword evidence="4 7" id="KW-1133">Transmembrane helix</keyword>
<feature type="transmembrane region" description="Helical" evidence="7">
    <location>
        <begin position="202"/>
        <end position="220"/>
    </location>
</feature>
<evidence type="ECO:0000313" key="9">
    <source>
        <dbReference type="EMBL" id="AHK79882.1"/>
    </source>
</evidence>
<dbReference type="InterPro" id="IPR003646">
    <property type="entry name" value="SH3-like_bac-type"/>
</dbReference>
<evidence type="ECO:0000256" key="7">
    <source>
        <dbReference type="SAM" id="Phobius"/>
    </source>
</evidence>
<dbReference type="InterPro" id="IPR016476">
    <property type="entry name" value="SH3_dom_pro"/>
</dbReference>
<keyword evidence="2 7" id="KW-0812">Transmembrane</keyword>
<evidence type="ECO:0000256" key="1">
    <source>
        <dbReference type="ARBA" id="ARBA00004167"/>
    </source>
</evidence>
<evidence type="ECO:0000313" key="10">
    <source>
        <dbReference type="Proteomes" id="UP000019442"/>
    </source>
</evidence>
<dbReference type="NCBIfam" id="TIGR04211">
    <property type="entry name" value="SH3_and_anchor"/>
    <property type="match status" value="1"/>
</dbReference>
<dbReference type="PIRSF" id="PIRSF006158">
    <property type="entry name" value="UCP006158_SH3"/>
    <property type="match status" value="1"/>
</dbReference>